<comment type="caution">
    <text evidence="1">The sequence shown here is derived from an EMBL/GenBank/DDBJ whole genome shotgun (WGS) entry which is preliminary data.</text>
</comment>
<sequence>MKQSNQNILIFVKDNRLNQIPITNQTMNIHNKTNTKIRELGDKYYETKKIFDRLKIQRDNLFVLGKYLEEEYKDKKDGLKLQSQMKRSKDALICWFSEFFYDEMFDPKSKILQRLIAIQNTIFPKKVEILTKKSKKSHSKNMQIEIESPKKENMIPNSTNIISIEENDISTSNELKFNQEIDTFDYSNDKNEQISNTQNNFTFDDLLSL</sequence>
<gene>
    <name evidence="1" type="ORF">M9Y10_034965</name>
</gene>
<keyword evidence="2" id="KW-1185">Reference proteome</keyword>
<dbReference type="EMBL" id="JAPFFF010000005">
    <property type="protein sequence ID" value="KAK8890195.1"/>
    <property type="molecule type" value="Genomic_DNA"/>
</dbReference>
<evidence type="ECO:0000313" key="2">
    <source>
        <dbReference type="Proteomes" id="UP001470230"/>
    </source>
</evidence>
<proteinExistence type="predicted"/>
<organism evidence="1 2">
    <name type="scientific">Tritrichomonas musculus</name>
    <dbReference type="NCBI Taxonomy" id="1915356"/>
    <lineage>
        <taxon>Eukaryota</taxon>
        <taxon>Metamonada</taxon>
        <taxon>Parabasalia</taxon>
        <taxon>Tritrichomonadida</taxon>
        <taxon>Tritrichomonadidae</taxon>
        <taxon>Tritrichomonas</taxon>
    </lineage>
</organism>
<name>A0ABR2KJM6_9EUKA</name>
<dbReference type="Proteomes" id="UP001470230">
    <property type="component" value="Unassembled WGS sequence"/>
</dbReference>
<protein>
    <submittedName>
        <fullName evidence="1">Uncharacterized protein</fullName>
    </submittedName>
</protein>
<accession>A0ABR2KJM6</accession>
<evidence type="ECO:0000313" key="1">
    <source>
        <dbReference type="EMBL" id="KAK8890195.1"/>
    </source>
</evidence>
<reference evidence="1 2" key="1">
    <citation type="submission" date="2024-04" db="EMBL/GenBank/DDBJ databases">
        <title>Tritrichomonas musculus Genome.</title>
        <authorList>
            <person name="Alves-Ferreira E."/>
            <person name="Grigg M."/>
            <person name="Lorenzi H."/>
            <person name="Galac M."/>
        </authorList>
    </citation>
    <scope>NUCLEOTIDE SEQUENCE [LARGE SCALE GENOMIC DNA]</scope>
    <source>
        <strain evidence="1 2">EAF2021</strain>
    </source>
</reference>